<evidence type="ECO:0000313" key="9">
    <source>
        <dbReference type="WBParaSite" id="HDID_0000602901-mRNA-1"/>
    </source>
</evidence>
<evidence type="ECO:0000256" key="6">
    <source>
        <dbReference type="SAM" id="Phobius"/>
    </source>
</evidence>
<organism evidence="9">
    <name type="scientific">Hymenolepis diminuta</name>
    <name type="common">Rat tapeworm</name>
    <dbReference type="NCBI Taxonomy" id="6216"/>
    <lineage>
        <taxon>Eukaryota</taxon>
        <taxon>Metazoa</taxon>
        <taxon>Spiralia</taxon>
        <taxon>Lophotrochozoa</taxon>
        <taxon>Platyhelminthes</taxon>
        <taxon>Cestoda</taxon>
        <taxon>Eucestoda</taxon>
        <taxon>Cyclophyllidea</taxon>
        <taxon>Hymenolepididae</taxon>
        <taxon>Hymenolepis</taxon>
    </lineage>
</organism>
<evidence type="ECO:0000256" key="4">
    <source>
        <dbReference type="ARBA" id="ARBA00022989"/>
    </source>
</evidence>
<dbReference type="EMBL" id="UYSG01004006">
    <property type="protein sequence ID" value="VDL58345.1"/>
    <property type="molecule type" value="Genomic_DNA"/>
</dbReference>
<proteinExistence type="inferred from homology"/>
<dbReference type="OrthoDB" id="5963193at2759"/>
<feature type="transmembrane region" description="Helical" evidence="6">
    <location>
        <begin position="88"/>
        <end position="112"/>
    </location>
</feature>
<name>A0A0R3SM64_HYMDI</name>
<evidence type="ECO:0000256" key="3">
    <source>
        <dbReference type="ARBA" id="ARBA00022692"/>
    </source>
</evidence>
<reference evidence="9" key="1">
    <citation type="submission" date="2017-02" db="UniProtKB">
        <authorList>
            <consortium name="WormBaseParasite"/>
        </authorList>
    </citation>
    <scope>IDENTIFICATION</scope>
</reference>
<evidence type="ECO:0000256" key="1">
    <source>
        <dbReference type="ARBA" id="ARBA00004141"/>
    </source>
</evidence>
<dbReference type="PANTHER" id="PTHR10383:SF9">
    <property type="entry name" value="SERINE INCORPORATOR, ISOFORM F"/>
    <property type="match status" value="1"/>
</dbReference>
<accession>A0A0R3SM64</accession>
<protein>
    <submittedName>
        <fullName evidence="9">Serine incorporator 5</fullName>
    </submittedName>
</protein>
<keyword evidence="5 6" id="KW-0472">Membrane</keyword>
<sequence>MIIFSKLFIPLIGGGDTANAVEPDGYDAVTAKRGGQRVWDNERDCVAYSYSMFHFMMLLATLFVMMSITNWYSPDTRTGLLSANHASFWIKAVSSWVCASIYIWTLIAPALFPNREFA</sequence>
<gene>
    <name evidence="7" type="ORF">HDID_LOCUS6027</name>
</gene>
<feature type="transmembrane region" description="Helical" evidence="6">
    <location>
        <begin position="47"/>
        <end position="68"/>
    </location>
</feature>
<evidence type="ECO:0000256" key="2">
    <source>
        <dbReference type="ARBA" id="ARBA00006665"/>
    </source>
</evidence>
<dbReference type="Pfam" id="PF03348">
    <property type="entry name" value="Serinc"/>
    <property type="match status" value="1"/>
</dbReference>
<keyword evidence="3 6" id="KW-0812">Transmembrane</keyword>
<comment type="similarity">
    <text evidence="2">Belongs to the TDE1 family.</text>
</comment>
<evidence type="ECO:0000313" key="7">
    <source>
        <dbReference type="EMBL" id="VDL58345.1"/>
    </source>
</evidence>
<keyword evidence="4 6" id="KW-1133">Transmembrane helix</keyword>
<dbReference type="GO" id="GO:0016020">
    <property type="term" value="C:membrane"/>
    <property type="evidence" value="ECO:0007669"/>
    <property type="project" value="UniProtKB-SubCell"/>
</dbReference>
<evidence type="ECO:0000256" key="5">
    <source>
        <dbReference type="ARBA" id="ARBA00023136"/>
    </source>
</evidence>
<dbReference type="WBParaSite" id="HDID_0000602901-mRNA-1">
    <property type="protein sequence ID" value="HDID_0000602901-mRNA-1"/>
    <property type="gene ID" value="HDID_0000602901"/>
</dbReference>
<comment type="subcellular location">
    <subcellularLocation>
        <location evidence="1">Membrane</location>
        <topology evidence="1">Multi-pass membrane protein</topology>
    </subcellularLocation>
</comment>
<reference evidence="7 8" key="2">
    <citation type="submission" date="2018-11" db="EMBL/GenBank/DDBJ databases">
        <authorList>
            <consortium name="Pathogen Informatics"/>
        </authorList>
    </citation>
    <scope>NUCLEOTIDE SEQUENCE [LARGE SCALE GENOMIC DNA]</scope>
</reference>
<dbReference type="PANTHER" id="PTHR10383">
    <property type="entry name" value="SERINE INCORPORATOR"/>
    <property type="match status" value="1"/>
</dbReference>
<evidence type="ECO:0000313" key="8">
    <source>
        <dbReference type="Proteomes" id="UP000274504"/>
    </source>
</evidence>
<dbReference type="Proteomes" id="UP000274504">
    <property type="component" value="Unassembled WGS sequence"/>
</dbReference>
<dbReference type="AlphaFoldDB" id="A0A0R3SM64"/>
<dbReference type="InterPro" id="IPR005016">
    <property type="entry name" value="TDE1/TMS"/>
</dbReference>